<dbReference type="Proteomes" id="UP000008021">
    <property type="component" value="Chromosome 3"/>
</dbReference>
<dbReference type="Gramene" id="OMERI03G29000.1">
    <property type="protein sequence ID" value="OMERI03G29000.1"/>
    <property type="gene ID" value="OMERI03G29000"/>
</dbReference>
<dbReference type="GO" id="GO:0050734">
    <property type="term" value="F:hydroxycinnamoyltransferase activity"/>
    <property type="evidence" value="ECO:0007669"/>
    <property type="project" value="UniProtKB-ARBA"/>
</dbReference>
<evidence type="ECO:0000256" key="1">
    <source>
        <dbReference type="ARBA" id="ARBA00022679"/>
    </source>
</evidence>
<dbReference type="STRING" id="40149.A0A0E0D5U8"/>
<dbReference type="HOGENOM" id="CLU_1985138_0_0_1"/>
<keyword evidence="1" id="KW-0808">Transferase</keyword>
<evidence type="ECO:0000256" key="2">
    <source>
        <dbReference type="ARBA" id="ARBA00023315"/>
    </source>
</evidence>
<evidence type="ECO:0000313" key="5">
    <source>
        <dbReference type="Proteomes" id="UP000008021"/>
    </source>
</evidence>
<feature type="region of interest" description="Disordered" evidence="3">
    <location>
        <begin position="1"/>
        <end position="25"/>
    </location>
</feature>
<protein>
    <submittedName>
        <fullName evidence="4">Uncharacterized protein</fullName>
    </submittedName>
</protein>
<dbReference type="Gene3D" id="3.30.559.10">
    <property type="entry name" value="Chloramphenicol acetyltransferase-like domain"/>
    <property type="match status" value="1"/>
</dbReference>
<evidence type="ECO:0000256" key="3">
    <source>
        <dbReference type="SAM" id="MobiDB-lite"/>
    </source>
</evidence>
<dbReference type="InterPro" id="IPR023213">
    <property type="entry name" value="CAT-like_dom_sf"/>
</dbReference>
<reference evidence="4" key="2">
    <citation type="submission" date="2018-05" db="EMBL/GenBank/DDBJ databases">
        <title>OmerRS3 (Oryza meridionalis Reference Sequence Version 3).</title>
        <authorList>
            <person name="Zhang J."/>
            <person name="Kudrna D."/>
            <person name="Lee S."/>
            <person name="Talag J."/>
            <person name="Welchert J."/>
            <person name="Wing R.A."/>
        </authorList>
    </citation>
    <scope>NUCLEOTIDE SEQUENCE [LARGE SCALE GENOMIC DNA]</scope>
    <source>
        <strain evidence="4">cv. OR44</strain>
    </source>
</reference>
<dbReference type="InterPro" id="IPR051504">
    <property type="entry name" value="Plant_metabolite_acyltrans"/>
</dbReference>
<organism evidence="4">
    <name type="scientific">Oryza meridionalis</name>
    <dbReference type="NCBI Taxonomy" id="40149"/>
    <lineage>
        <taxon>Eukaryota</taxon>
        <taxon>Viridiplantae</taxon>
        <taxon>Streptophyta</taxon>
        <taxon>Embryophyta</taxon>
        <taxon>Tracheophyta</taxon>
        <taxon>Spermatophyta</taxon>
        <taxon>Magnoliopsida</taxon>
        <taxon>Liliopsida</taxon>
        <taxon>Poales</taxon>
        <taxon>Poaceae</taxon>
        <taxon>BOP clade</taxon>
        <taxon>Oryzoideae</taxon>
        <taxon>Oryzeae</taxon>
        <taxon>Oryzinae</taxon>
        <taxon>Oryza</taxon>
    </lineage>
</organism>
<dbReference type="PANTHER" id="PTHR31625">
    <property type="match status" value="1"/>
</dbReference>
<keyword evidence="2" id="KW-0012">Acyltransferase</keyword>
<evidence type="ECO:0000313" key="4">
    <source>
        <dbReference type="EnsemblPlants" id="OMERI03G29000.1"/>
    </source>
</evidence>
<name>A0A0E0D5U8_9ORYZ</name>
<sequence length="126" mass="13451">MLPPPPSVRTRSVTSVALPTHGDGGGCRRVPLSPFDAYWVALPPIRRVFLFPSPSPPPATTTPFAGALVYSPEEEEEGSVSIVVEGGGGVVFVEAETDLDFGRLVDEGEEHDKDALRQLVPDDRGL</sequence>
<dbReference type="AlphaFoldDB" id="A0A0E0D5U8"/>
<dbReference type="EnsemblPlants" id="OMERI03G29000.1">
    <property type="protein sequence ID" value="OMERI03G29000.1"/>
    <property type="gene ID" value="OMERI03G29000"/>
</dbReference>
<reference evidence="4" key="1">
    <citation type="submission" date="2015-04" db="UniProtKB">
        <authorList>
            <consortium name="EnsemblPlants"/>
        </authorList>
    </citation>
    <scope>IDENTIFICATION</scope>
</reference>
<keyword evidence="5" id="KW-1185">Reference proteome</keyword>
<proteinExistence type="predicted"/>
<accession>A0A0E0D5U8</accession>